<reference evidence="4" key="1">
    <citation type="submission" date="2020-10" db="EMBL/GenBank/DDBJ databases">
        <authorList>
            <person name="Gilroy R."/>
        </authorList>
    </citation>
    <scope>NUCLEOTIDE SEQUENCE</scope>
    <source>
        <strain evidence="4">1063</strain>
    </source>
</reference>
<organism evidence="4 5">
    <name type="scientific">Candidatus Limadaptatus stercorigallinarum</name>
    <dbReference type="NCBI Taxonomy" id="2840845"/>
    <lineage>
        <taxon>Bacteria</taxon>
        <taxon>Bacillati</taxon>
        <taxon>Bacillota</taxon>
        <taxon>Clostridia</taxon>
        <taxon>Eubacteriales</taxon>
        <taxon>Candidatus Limadaptatus</taxon>
    </lineage>
</organism>
<feature type="domain" description="Calcineurin-like phosphoesterase" evidence="3">
    <location>
        <begin position="1"/>
        <end position="165"/>
    </location>
</feature>
<evidence type="ECO:0000256" key="2">
    <source>
        <dbReference type="RuleBase" id="RU362039"/>
    </source>
</evidence>
<comment type="cofactor">
    <cofactor evidence="2">
        <name>a divalent metal cation</name>
        <dbReference type="ChEBI" id="CHEBI:60240"/>
    </cofactor>
</comment>
<keyword evidence="2" id="KW-0479">Metal-binding</keyword>
<dbReference type="GO" id="GO:0046872">
    <property type="term" value="F:metal ion binding"/>
    <property type="evidence" value="ECO:0007669"/>
    <property type="project" value="UniProtKB-KW"/>
</dbReference>
<gene>
    <name evidence="4" type="primary">yfcE</name>
    <name evidence="4" type="ORF">IAD51_02570</name>
</gene>
<dbReference type="Pfam" id="PF12850">
    <property type="entry name" value="Metallophos_2"/>
    <property type="match status" value="1"/>
</dbReference>
<keyword evidence="4" id="KW-0378">Hydrolase</keyword>
<dbReference type="EMBL" id="DVMN01000046">
    <property type="protein sequence ID" value="HIU21110.1"/>
    <property type="molecule type" value="Genomic_DNA"/>
</dbReference>
<reference evidence="4" key="2">
    <citation type="journal article" date="2021" name="PeerJ">
        <title>Extensive microbial diversity within the chicken gut microbiome revealed by metagenomics and culture.</title>
        <authorList>
            <person name="Gilroy R."/>
            <person name="Ravi A."/>
            <person name="Getino M."/>
            <person name="Pursley I."/>
            <person name="Horton D.L."/>
            <person name="Alikhan N.F."/>
            <person name="Baker D."/>
            <person name="Gharbi K."/>
            <person name="Hall N."/>
            <person name="Watson M."/>
            <person name="Adriaenssens E.M."/>
            <person name="Foster-Nyarko E."/>
            <person name="Jarju S."/>
            <person name="Secka A."/>
            <person name="Antonio M."/>
            <person name="Oren A."/>
            <person name="Chaudhuri R.R."/>
            <person name="La Ragione R."/>
            <person name="Hildebrand F."/>
            <person name="Pallen M.J."/>
        </authorList>
    </citation>
    <scope>NUCLEOTIDE SEQUENCE</scope>
    <source>
        <strain evidence="4">1063</strain>
    </source>
</reference>
<accession>A0A9D1L1Y5</accession>
<protein>
    <recommendedName>
        <fullName evidence="2">Phosphoesterase</fullName>
        <ecNumber evidence="2">3.1.4.-</ecNumber>
    </recommendedName>
</protein>
<evidence type="ECO:0000313" key="4">
    <source>
        <dbReference type="EMBL" id="HIU21110.1"/>
    </source>
</evidence>
<dbReference type="Proteomes" id="UP000824088">
    <property type="component" value="Unassembled WGS sequence"/>
</dbReference>
<sequence>MRIFVASDIHGSAVNLEKFFSIVDATLPDHPDTKVVLLGDTYNHGPRSPLPEGYAPMRVAKLLNDAMSFVTVIKGNCDSEVDEMISNFPIIGDFSMEWSGRTVFFTHGHKVNPDNPPTGAKAGDIVFYGHFHKPSVKTAGGVTYICVGSVGLPFDGTPRSYAVLNEDGVKLVSFEGEELASVPFD</sequence>
<proteinExistence type="inferred from homology"/>
<dbReference type="EC" id="3.1.4.-" evidence="2"/>
<comment type="caution">
    <text evidence="4">The sequence shown here is derived from an EMBL/GenBank/DDBJ whole genome shotgun (WGS) entry which is preliminary data.</text>
</comment>
<evidence type="ECO:0000259" key="3">
    <source>
        <dbReference type="Pfam" id="PF12850"/>
    </source>
</evidence>
<dbReference type="Gene3D" id="3.60.21.10">
    <property type="match status" value="1"/>
</dbReference>
<dbReference type="AlphaFoldDB" id="A0A9D1L1Y5"/>
<dbReference type="NCBIfam" id="NF006988">
    <property type="entry name" value="PRK09453.1"/>
    <property type="match status" value="1"/>
</dbReference>
<dbReference type="InterPro" id="IPR000979">
    <property type="entry name" value="Phosphodiesterase_MJ0936/Vps29"/>
</dbReference>
<name>A0A9D1L1Y5_9FIRM</name>
<dbReference type="GO" id="GO:0016787">
    <property type="term" value="F:hydrolase activity"/>
    <property type="evidence" value="ECO:0007669"/>
    <property type="project" value="UniProtKB-UniRule"/>
</dbReference>
<comment type="similarity">
    <text evidence="1 2">Belongs to the metallophosphoesterase superfamily. YfcE family.</text>
</comment>
<dbReference type="InterPro" id="IPR029052">
    <property type="entry name" value="Metallo-depent_PP-like"/>
</dbReference>
<evidence type="ECO:0000256" key="1">
    <source>
        <dbReference type="ARBA" id="ARBA00008950"/>
    </source>
</evidence>
<dbReference type="InterPro" id="IPR024654">
    <property type="entry name" value="Calcineurin-like_PHP_lpxH"/>
</dbReference>
<dbReference type="NCBIfam" id="TIGR00040">
    <property type="entry name" value="yfcE"/>
    <property type="match status" value="1"/>
</dbReference>
<dbReference type="SUPFAM" id="SSF56300">
    <property type="entry name" value="Metallo-dependent phosphatases"/>
    <property type="match status" value="1"/>
</dbReference>
<evidence type="ECO:0000313" key="5">
    <source>
        <dbReference type="Proteomes" id="UP000824088"/>
    </source>
</evidence>